<dbReference type="EMBL" id="BBNS01000011">
    <property type="protein sequence ID" value="GAL71332.1"/>
    <property type="molecule type" value="Genomic_DNA"/>
</dbReference>
<dbReference type="PANTHER" id="PTHR42733:SF12">
    <property type="entry name" value="PROTEINASE"/>
    <property type="match status" value="1"/>
</dbReference>
<evidence type="ECO:0000256" key="1">
    <source>
        <dbReference type="ARBA" id="ARBA00008542"/>
    </source>
</evidence>
<evidence type="ECO:0000313" key="4">
    <source>
        <dbReference type="Proteomes" id="UP000029646"/>
    </source>
</evidence>
<protein>
    <submittedName>
        <fullName evidence="3">ThiJ/PfpI family protein</fullName>
    </submittedName>
</protein>
<dbReference type="InterPro" id="IPR029062">
    <property type="entry name" value="Class_I_gatase-like"/>
</dbReference>
<comment type="similarity">
    <text evidence="1">Belongs to the peptidase C56 family.</text>
</comment>
<dbReference type="SUPFAM" id="SSF52317">
    <property type="entry name" value="Class I glutamine amidotransferase-like"/>
    <property type="match status" value="1"/>
</dbReference>
<proteinExistence type="inferred from homology"/>
<dbReference type="InterPro" id="IPR006286">
    <property type="entry name" value="C56_PfpI-like"/>
</dbReference>
<comment type="caution">
    <text evidence="3">The sequence shown here is derived from an EMBL/GenBank/DDBJ whole genome shotgun (WGS) entry which is preliminary data.</text>
</comment>
<name>A0A090WVB7_9FLAO</name>
<reference evidence="3 4" key="1">
    <citation type="journal article" date="2014" name="Genome Announc.">
        <title>Draft Genome Sequence of Marine Flavobacterium Jejuia pallidilutea Strain 11shimoA1 and Pigmentation Mutants.</title>
        <authorList>
            <person name="Takatani N."/>
            <person name="Nakanishi M."/>
            <person name="Meirelles P."/>
            <person name="Mino S."/>
            <person name="Suda W."/>
            <person name="Oshima K."/>
            <person name="Hattori M."/>
            <person name="Ohkuma M."/>
            <person name="Hosokawa M."/>
            <person name="Miyashita K."/>
            <person name="Thompson F.L."/>
            <person name="Niwa A."/>
            <person name="Sawabe T."/>
            <person name="Sawabe T."/>
        </authorList>
    </citation>
    <scope>NUCLEOTIDE SEQUENCE [LARGE SCALE GENOMIC DNA]</scope>
    <source>
        <strain evidence="4">JCM19302</strain>
    </source>
</reference>
<sequence>MSCTLLLISAGVINGRKVTSYKSIKDDVINAGGNWVDEEVVVDSGLVTSRNPKDLPAFCAKIIEEVREGKHEAQHA</sequence>
<accession>A0A090WVB7</accession>
<dbReference type="InterPro" id="IPR002818">
    <property type="entry name" value="DJ-1/PfpI"/>
</dbReference>
<gene>
    <name evidence="3" type="ORF">JCM19302_1009</name>
</gene>
<dbReference type="Pfam" id="PF01965">
    <property type="entry name" value="DJ-1_PfpI"/>
    <property type="match status" value="1"/>
</dbReference>
<evidence type="ECO:0000313" key="3">
    <source>
        <dbReference type="EMBL" id="GAL71332.1"/>
    </source>
</evidence>
<dbReference type="Gene3D" id="3.40.50.880">
    <property type="match status" value="1"/>
</dbReference>
<dbReference type="AlphaFoldDB" id="A0A090WVB7"/>
<evidence type="ECO:0000259" key="2">
    <source>
        <dbReference type="Pfam" id="PF01965"/>
    </source>
</evidence>
<dbReference type="PANTHER" id="PTHR42733">
    <property type="entry name" value="DJ-1 PROTEIN"/>
    <property type="match status" value="1"/>
</dbReference>
<organism evidence="3 4">
    <name type="scientific">Jejuia pallidilutea</name>
    <dbReference type="NCBI Taxonomy" id="504487"/>
    <lineage>
        <taxon>Bacteria</taxon>
        <taxon>Pseudomonadati</taxon>
        <taxon>Bacteroidota</taxon>
        <taxon>Flavobacteriia</taxon>
        <taxon>Flavobacteriales</taxon>
        <taxon>Flavobacteriaceae</taxon>
        <taxon>Jejuia</taxon>
    </lineage>
</organism>
<dbReference type="Proteomes" id="UP000029646">
    <property type="component" value="Unassembled WGS sequence"/>
</dbReference>
<feature type="domain" description="DJ-1/PfpI" evidence="2">
    <location>
        <begin position="5"/>
        <end position="65"/>
    </location>
</feature>